<evidence type="ECO:0000256" key="4">
    <source>
        <dbReference type="ARBA" id="ARBA00022622"/>
    </source>
</evidence>
<dbReference type="PANTHER" id="PTHR33044">
    <property type="entry name" value="BIFUNCTIONAL INHIBITOR/LIPID-TRANSFER PROTEIN/SEED STORAGE 2S ALBUMIN SUPERFAMILY PROTEIN-RELATED"/>
    <property type="match status" value="1"/>
</dbReference>
<evidence type="ECO:0000256" key="2">
    <source>
        <dbReference type="ARBA" id="ARBA00009748"/>
    </source>
</evidence>
<accession>A0ABD1ICR9</accession>
<keyword evidence="4" id="KW-0472">Membrane</keyword>
<dbReference type="SMART" id="SM00499">
    <property type="entry name" value="AAI"/>
    <property type="match status" value="1"/>
</dbReference>
<proteinExistence type="inferred from homology"/>
<evidence type="ECO:0000256" key="1">
    <source>
        <dbReference type="ARBA" id="ARBA00004609"/>
    </source>
</evidence>
<feature type="compositionally biased region" description="Low complexity" evidence="9">
    <location>
        <begin position="140"/>
        <end position="157"/>
    </location>
</feature>
<evidence type="ECO:0000256" key="6">
    <source>
        <dbReference type="ARBA" id="ARBA00023157"/>
    </source>
</evidence>
<dbReference type="AlphaFoldDB" id="A0ABD1ICR9"/>
<name>A0ABD1ICR9_SALDI</name>
<keyword evidence="8" id="KW-0449">Lipoprotein</keyword>
<keyword evidence="6" id="KW-1015">Disulfide bond</keyword>
<dbReference type="SUPFAM" id="SSF47699">
    <property type="entry name" value="Bifunctional inhibitor/lipid-transfer protein/seed storage 2S albumin"/>
    <property type="match status" value="1"/>
</dbReference>
<keyword evidence="13" id="KW-1185">Reference proteome</keyword>
<gene>
    <name evidence="12" type="ORF">AAHA92_07536</name>
</gene>
<evidence type="ECO:0000256" key="10">
    <source>
        <dbReference type="SAM" id="SignalP"/>
    </source>
</evidence>
<comment type="caution">
    <text evidence="12">The sequence shown here is derived from an EMBL/GenBank/DDBJ whole genome shotgun (WGS) entry which is preliminary data.</text>
</comment>
<reference evidence="12 13" key="1">
    <citation type="submission" date="2024-06" db="EMBL/GenBank/DDBJ databases">
        <title>A chromosome level genome sequence of Diviner's sage (Salvia divinorum).</title>
        <authorList>
            <person name="Ford S.A."/>
            <person name="Ro D.-K."/>
            <person name="Ness R.W."/>
            <person name="Phillips M.A."/>
        </authorList>
    </citation>
    <scope>NUCLEOTIDE SEQUENCE [LARGE SCALE GENOMIC DNA]</scope>
    <source>
        <strain evidence="12">SAF-2024a</strain>
        <tissue evidence="12">Leaf</tissue>
    </source>
</reference>
<evidence type="ECO:0000259" key="11">
    <source>
        <dbReference type="SMART" id="SM00499"/>
    </source>
</evidence>
<comment type="subcellular location">
    <subcellularLocation>
        <location evidence="1">Cell membrane</location>
        <topology evidence="1">Lipid-anchor</topology>
        <topology evidence="1">GPI-anchor</topology>
    </subcellularLocation>
</comment>
<evidence type="ECO:0000256" key="5">
    <source>
        <dbReference type="ARBA" id="ARBA00022729"/>
    </source>
</evidence>
<dbReference type="InterPro" id="IPR036312">
    <property type="entry name" value="Bifun_inhib/LTP/seed_sf"/>
</dbReference>
<dbReference type="EMBL" id="JBEAFC010000003">
    <property type="protein sequence ID" value="KAL1565298.1"/>
    <property type="molecule type" value="Genomic_DNA"/>
</dbReference>
<dbReference type="GO" id="GO:0098552">
    <property type="term" value="C:side of membrane"/>
    <property type="evidence" value="ECO:0007669"/>
    <property type="project" value="UniProtKB-KW"/>
</dbReference>
<feature type="chain" id="PRO_5044806915" evidence="10">
    <location>
        <begin position="28"/>
        <end position="180"/>
    </location>
</feature>
<protein>
    <submittedName>
        <fullName evidence="12">Non-specific lipid transfer protein GPI-anchored 1-like</fullName>
    </submittedName>
</protein>
<keyword evidence="7" id="KW-0325">Glycoprotein</keyword>
<feature type="domain" description="Bifunctional inhibitor/plant lipid transfer protein/seed storage helical" evidence="11">
    <location>
        <begin position="34"/>
        <end position="116"/>
    </location>
</feature>
<organism evidence="12 13">
    <name type="scientific">Salvia divinorum</name>
    <name type="common">Maria pastora</name>
    <name type="synonym">Diviner's sage</name>
    <dbReference type="NCBI Taxonomy" id="28513"/>
    <lineage>
        <taxon>Eukaryota</taxon>
        <taxon>Viridiplantae</taxon>
        <taxon>Streptophyta</taxon>
        <taxon>Embryophyta</taxon>
        <taxon>Tracheophyta</taxon>
        <taxon>Spermatophyta</taxon>
        <taxon>Magnoliopsida</taxon>
        <taxon>eudicotyledons</taxon>
        <taxon>Gunneridae</taxon>
        <taxon>Pentapetalae</taxon>
        <taxon>asterids</taxon>
        <taxon>lamiids</taxon>
        <taxon>Lamiales</taxon>
        <taxon>Lamiaceae</taxon>
        <taxon>Nepetoideae</taxon>
        <taxon>Mentheae</taxon>
        <taxon>Salviinae</taxon>
        <taxon>Salvia</taxon>
        <taxon>Salvia subgen. Calosphace</taxon>
    </lineage>
</organism>
<evidence type="ECO:0000313" key="13">
    <source>
        <dbReference type="Proteomes" id="UP001567538"/>
    </source>
</evidence>
<evidence type="ECO:0000256" key="7">
    <source>
        <dbReference type="ARBA" id="ARBA00023180"/>
    </source>
</evidence>
<keyword evidence="3" id="KW-1003">Cell membrane</keyword>
<keyword evidence="4" id="KW-0336">GPI-anchor</keyword>
<evidence type="ECO:0000256" key="9">
    <source>
        <dbReference type="SAM" id="MobiDB-lite"/>
    </source>
</evidence>
<evidence type="ECO:0000256" key="8">
    <source>
        <dbReference type="ARBA" id="ARBA00023288"/>
    </source>
</evidence>
<keyword evidence="5 10" id="KW-0732">Signal</keyword>
<dbReference type="InterPro" id="IPR043325">
    <property type="entry name" value="LTSS"/>
</dbReference>
<dbReference type="Pfam" id="PF14368">
    <property type="entry name" value="LTP_2"/>
    <property type="match status" value="1"/>
</dbReference>
<dbReference type="Proteomes" id="UP001567538">
    <property type="component" value="Unassembled WGS sequence"/>
</dbReference>
<comment type="similarity">
    <text evidence="2">Belongs to the plant LTP family.</text>
</comment>
<dbReference type="Gene3D" id="1.10.110.10">
    <property type="entry name" value="Plant lipid-transfer and hydrophobic proteins"/>
    <property type="match status" value="1"/>
</dbReference>
<dbReference type="GO" id="GO:0005886">
    <property type="term" value="C:plasma membrane"/>
    <property type="evidence" value="ECO:0007669"/>
    <property type="project" value="UniProtKB-SubCell"/>
</dbReference>
<dbReference type="CDD" id="cd00010">
    <property type="entry name" value="AAI_LTSS"/>
    <property type="match status" value="1"/>
</dbReference>
<evidence type="ECO:0000313" key="12">
    <source>
        <dbReference type="EMBL" id="KAL1565298.1"/>
    </source>
</evidence>
<feature type="signal peptide" evidence="10">
    <location>
        <begin position="1"/>
        <end position="27"/>
    </location>
</feature>
<feature type="region of interest" description="Disordered" evidence="9">
    <location>
        <begin position="140"/>
        <end position="159"/>
    </location>
</feature>
<sequence>MAKKTSARFAAAVLWLAVVGMTAAGGAETIAEKCSSEFQKVTPCLSFVTAKAKAPSKECCTSATELKDEDPACLCYVIEQVHNGSNTAVKSLGVQEALLLQLPTACNLANVSLSQCPKLLNLPPNSTEAAIFTNVNATTTPVATPGTPSTTPSPSNGDWQKPKVAGCVAVAISLLWLMPF</sequence>
<evidence type="ECO:0000256" key="3">
    <source>
        <dbReference type="ARBA" id="ARBA00022475"/>
    </source>
</evidence>
<dbReference type="InterPro" id="IPR016140">
    <property type="entry name" value="Bifunc_inhib/LTP/seed_store"/>
</dbReference>